<dbReference type="EMBL" id="JAMKFB020000006">
    <property type="protein sequence ID" value="KAL0191876.1"/>
    <property type="molecule type" value="Genomic_DNA"/>
</dbReference>
<gene>
    <name evidence="1" type="ORF">M9458_014574</name>
</gene>
<reference evidence="1 2" key="1">
    <citation type="submission" date="2024-05" db="EMBL/GenBank/DDBJ databases">
        <title>Genome sequencing and assembly of Indian major carp, Cirrhinus mrigala (Hamilton, 1822).</title>
        <authorList>
            <person name="Mohindra V."/>
            <person name="Chowdhury L.M."/>
            <person name="Lal K."/>
            <person name="Jena J.K."/>
        </authorList>
    </citation>
    <scope>NUCLEOTIDE SEQUENCE [LARGE SCALE GENOMIC DNA]</scope>
    <source>
        <strain evidence="1">CM1030</strain>
        <tissue evidence="1">Blood</tissue>
    </source>
</reference>
<dbReference type="InterPro" id="IPR013783">
    <property type="entry name" value="Ig-like_fold"/>
</dbReference>
<evidence type="ECO:0000313" key="2">
    <source>
        <dbReference type="Proteomes" id="UP001529510"/>
    </source>
</evidence>
<protein>
    <submittedName>
        <fullName evidence="1">Uncharacterized protein</fullName>
    </submittedName>
</protein>
<organism evidence="1 2">
    <name type="scientific">Cirrhinus mrigala</name>
    <name type="common">Mrigala</name>
    <dbReference type="NCBI Taxonomy" id="683832"/>
    <lineage>
        <taxon>Eukaryota</taxon>
        <taxon>Metazoa</taxon>
        <taxon>Chordata</taxon>
        <taxon>Craniata</taxon>
        <taxon>Vertebrata</taxon>
        <taxon>Euteleostomi</taxon>
        <taxon>Actinopterygii</taxon>
        <taxon>Neopterygii</taxon>
        <taxon>Teleostei</taxon>
        <taxon>Ostariophysi</taxon>
        <taxon>Cypriniformes</taxon>
        <taxon>Cyprinidae</taxon>
        <taxon>Labeoninae</taxon>
        <taxon>Labeonini</taxon>
        <taxon>Cirrhinus</taxon>
    </lineage>
</organism>
<keyword evidence="2" id="KW-1185">Reference proteome</keyword>
<name>A0ABD0R041_CIRMR</name>
<dbReference type="AlphaFoldDB" id="A0ABD0R041"/>
<dbReference type="InterPro" id="IPR036238">
    <property type="entry name" value="Transglutaminase_C_sf"/>
</dbReference>
<accession>A0ABD0R041</accession>
<dbReference type="SUPFAM" id="SSF49309">
    <property type="entry name" value="Transglutaminase, two C-terminal domains"/>
    <property type="match status" value="1"/>
</dbReference>
<dbReference type="Gene3D" id="2.60.40.10">
    <property type="entry name" value="Immunoglobulins"/>
    <property type="match status" value="1"/>
</dbReference>
<evidence type="ECO:0000313" key="1">
    <source>
        <dbReference type="EMBL" id="KAL0191876.1"/>
    </source>
</evidence>
<proteinExistence type="predicted"/>
<comment type="caution">
    <text evidence="1">The sequence shown here is derived from an EMBL/GenBank/DDBJ whole genome shotgun (WGS) entry which is preliminary data.</text>
</comment>
<sequence>TVELGPGQRITLKVTFKPYKIGPKKLVANFDCCTFRDIKSSVDINVRPSTSRLGFLSFSR</sequence>
<feature type="non-terminal residue" evidence="1">
    <location>
        <position position="1"/>
    </location>
</feature>
<dbReference type="Proteomes" id="UP001529510">
    <property type="component" value="Unassembled WGS sequence"/>
</dbReference>